<evidence type="ECO:0000256" key="5">
    <source>
        <dbReference type="ARBA" id="ARBA00023242"/>
    </source>
</evidence>
<dbReference type="AlphaFoldDB" id="A0AAD9YIG7"/>
<proteinExistence type="predicted"/>
<evidence type="ECO:0000313" key="9">
    <source>
        <dbReference type="Proteomes" id="UP001281614"/>
    </source>
</evidence>
<evidence type="ECO:0000313" key="8">
    <source>
        <dbReference type="EMBL" id="KAK2762449.1"/>
    </source>
</evidence>
<dbReference type="SUPFAM" id="SSF57701">
    <property type="entry name" value="Zn2/Cys6 DNA-binding domain"/>
    <property type="match status" value="1"/>
</dbReference>
<dbReference type="Pfam" id="PF00172">
    <property type="entry name" value="Zn_clus"/>
    <property type="match status" value="1"/>
</dbReference>
<dbReference type="GO" id="GO:0000981">
    <property type="term" value="F:DNA-binding transcription factor activity, RNA polymerase II-specific"/>
    <property type="evidence" value="ECO:0007669"/>
    <property type="project" value="InterPro"/>
</dbReference>
<evidence type="ECO:0000259" key="7">
    <source>
        <dbReference type="Pfam" id="PF00172"/>
    </source>
</evidence>
<evidence type="ECO:0000256" key="6">
    <source>
        <dbReference type="SAM" id="MobiDB-lite"/>
    </source>
</evidence>
<feature type="region of interest" description="Disordered" evidence="6">
    <location>
        <begin position="54"/>
        <end position="89"/>
    </location>
</feature>
<feature type="compositionally biased region" description="Basic and acidic residues" evidence="6">
    <location>
        <begin position="61"/>
        <end position="76"/>
    </location>
</feature>
<comment type="subcellular location">
    <subcellularLocation>
        <location evidence="1">Nucleus</location>
    </subcellularLocation>
</comment>
<keyword evidence="2" id="KW-0805">Transcription regulation</keyword>
<gene>
    <name evidence="8" type="ORF">CKAH01_16141</name>
</gene>
<dbReference type="GO" id="GO:0005634">
    <property type="term" value="C:nucleus"/>
    <property type="evidence" value="ECO:0007669"/>
    <property type="project" value="UniProtKB-SubCell"/>
</dbReference>
<organism evidence="8 9">
    <name type="scientific">Colletotrichum kahawae</name>
    <name type="common">Coffee berry disease fungus</name>
    <dbReference type="NCBI Taxonomy" id="34407"/>
    <lineage>
        <taxon>Eukaryota</taxon>
        <taxon>Fungi</taxon>
        <taxon>Dikarya</taxon>
        <taxon>Ascomycota</taxon>
        <taxon>Pezizomycotina</taxon>
        <taxon>Sordariomycetes</taxon>
        <taxon>Hypocreomycetidae</taxon>
        <taxon>Glomerellales</taxon>
        <taxon>Glomerellaceae</taxon>
        <taxon>Colletotrichum</taxon>
        <taxon>Colletotrichum gloeosporioides species complex</taxon>
    </lineage>
</organism>
<evidence type="ECO:0000256" key="4">
    <source>
        <dbReference type="ARBA" id="ARBA00023163"/>
    </source>
</evidence>
<dbReference type="CDD" id="cd12148">
    <property type="entry name" value="fungal_TF_MHR"/>
    <property type="match status" value="1"/>
</dbReference>
<dbReference type="EMBL" id="VYYT01000153">
    <property type="protein sequence ID" value="KAK2762449.1"/>
    <property type="molecule type" value="Genomic_DNA"/>
</dbReference>
<reference evidence="8" key="1">
    <citation type="submission" date="2023-02" db="EMBL/GenBank/DDBJ databases">
        <title>Colletotrichum kahawae CIFC_Que2 genome sequencing and assembly.</title>
        <authorList>
            <person name="Baroncelli R."/>
        </authorList>
    </citation>
    <scope>NUCLEOTIDE SEQUENCE</scope>
    <source>
        <strain evidence="8">CIFC_Que2</strain>
    </source>
</reference>
<name>A0AAD9YIG7_COLKA</name>
<accession>A0AAD9YIG7</accession>
<dbReference type="CDD" id="cd00067">
    <property type="entry name" value="GAL4"/>
    <property type="match status" value="1"/>
</dbReference>
<dbReference type="GO" id="GO:0008270">
    <property type="term" value="F:zinc ion binding"/>
    <property type="evidence" value="ECO:0007669"/>
    <property type="project" value="InterPro"/>
</dbReference>
<dbReference type="InterPro" id="IPR036864">
    <property type="entry name" value="Zn2-C6_fun-type_DNA-bd_sf"/>
</dbReference>
<dbReference type="PANTHER" id="PTHR47540:SF2">
    <property type="entry name" value="ZN(II)2CYS6 TRANSCRIPTION FACTOR (EUROFUNG)"/>
    <property type="match status" value="1"/>
</dbReference>
<dbReference type="InterPro" id="IPR001138">
    <property type="entry name" value="Zn2Cys6_DnaBD"/>
</dbReference>
<evidence type="ECO:0000256" key="2">
    <source>
        <dbReference type="ARBA" id="ARBA00023015"/>
    </source>
</evidence>
<dbReference type="GO" id="GO:0045944">
    <property type="term" value="P:positive regulation of transcription by RNA polymerase II"/>
    <property type="evidence" value="ECO:0007669"/>
    <property type="project" value="TreeGrafter"/>
</dbReference>
<evidence type="ECO:0000256" key="1">
    <source>
        <dbReference type="ARBA" id="ARBA00004123"/>
    </source>
</evidence>
<evidence type="ECO:0000256" key="3">
    <source>
        <dbReference type="ARBA" id="ARBA00023125"/>
    </source>
</evidence>
<dbReference type="Proteomes" id="UP001281614">
    <property type="component" value="Unassembled WGS sequence"/>
</dbReference>
<dbReference type="PANTHER" id="PTHR47540">
    <property type="entry name" value="THIAMINE REPRESSIBLE GENES REGULATORY PROTEIN THI5"/>
    <property type="match status" value="1"/>
</dbReference>
<keyword evidence="4" id="KW-0804">Transcription</keyword>
<comment type="caution">
    <text evidence="8">The sequence shown here is derived from an EMBL/GenBank/DDBJ whole genome shotgun (WGS) entry which is preliminary data.</text>
</comment>
<dbReference type="GO" id="GO:0043565">
    <property type="term" value="F:sequence-specific DNA binding"/>
    <property type="evidence" value="ECO:0007669"/>
    <property type="project" value="TreeGrafter"/>
</dbReference>
<protein>
    <recommendedName>
        <fullName evidence="7">Zn(2)-C6 fungal-type domain-containing protein</fullName>
    </recommendedName>
</protein>
<keyword evidence="5" id="KW-0539">Nucleus</keyword>
<keyword evidence="9" id="KW-1185">Reference proteome</keyword>
<dbReference type="InterPro" id="IPR051711">
    <property type="entry name" value="Stress_Response_Reg"/>
</dbReference>
<keyword evidence="3" id="KW-0238">DNA-binding</keyword>
<sequence>MEDERQSTPVSTSTIKKKYVTSLDRACKKRKSKCDGREPCRRCLSSEIGAARTRVSHFASKRTEDDTQDPHIEKRQSIPPTPARLTSEGDASAHGFLRRVSDHLAKVGQGLPRSLFSREQDLLDSNDPSIFFLPPKTITQGYIDCFFDHASVTYRYIPRREVVDTFEKVYADDQAVMRDHDRMAVLLLVMATGCLCMSSWKNEPLPPWRQKSYKFLQAAETRLAKTQDTSLPFLVGRWRYTIRMLTCHFRTPSTPPLNAISQRPRNGYSQELLLRPGEYAAKCKR</sequence>
<feature type="domain" description="Zn(2)-C6 fungal-type" evidence="7">
    <location>
        <begin position="26"/>
        <end position="46"/>
    </location>
</feature>